<evidence type="ECO:0000313" key="2">
    <source>
        <dbReference type="EMBL" id="SCX86984.1"/>
    </source>
</evidence>
<keyword evidence="1" id="KW-0732">Signal</keyword>
<dbReference type="STRING" id="490189.SAMN02927903_00304"/>
<dbReference type="EMBL" id="FMVF01000002">
    <property type="protein sequence ID" value="SCX86984.1"/>
    <property type="molecule type" value="Genomic_DNA"/>
</dbReference>
<organism evidence="2 3">
    <name type="scientific">Flavobacterium caeni</name>
    <dbReference type="NCBI Taxonomy" id="490189"/>
    <lineage>
        <taxon>Bacteria</taxon>
        <taxon>Pseudomonadati</taxon>
        <taxon>Bacteroidota</taxon>
        <taxon>Flavobacteriia</taxon>
        <taxon>Flavobacteriales</taxon>
        <taxon>Flavobacteriaceae</taxon>
        <taxon>Flavobacterium</taxon>
    </lineage>
</organism>
<dbReference type="Proteomes" id="UP000199354">
    <property type="component" value="Unassembled WGS sequence"/>
</dbReference>
<evidence type="ECO:0000313" key="3">
    <source>
        <dbReference type="Proteomes" id="UP000199354"/>
    </source>
</evidence>
<accession>A0A1G5B9X7</accession>
<sequence>MKSRFVLIALAFMAASCVSTKSTLKNVDDNAPAPQLKDGAFVITQTAPDNQYGYDPDYPINVFYLNTKDDKINQQRFLNALAGPNGEHLVYNKVETCCPFPTKRNSMGVGLLDIYQITWQGNPTPIRLYFNIHEKGALMVPVGLTLKKP</sequence>
<dbReference type="AlphaFoldDB" id="A0A1G5B9X7"/>
<evidence type="ECO:0000256" key="1">
    <source>
        <dbReference type="SAM" id="SignalP"/>
    </source>
</evidence>
<dbReference type="RefSeq" id="WP_091140473.1">
    <property type="nucleotide sequence ID" value="NZ_FMVF01000002.1"/>
</dbReference>
<name>A0A1G5B9X7_9FLAO</name>
<keyword evidence="3" id="KW-1185">Reference proteome</keyword>
<protein>
    <recommendedName>
        <fullName evidence="4">2-dehydro-3-deoxyphosphooctonate aldolase</fullName>
    </recommendedName>
</protein>
<reference evidence="2 3" key="1">
    <citation type="submission" date="2016-10" db="EMBL/GenBank/DDBJ databases">
        <authorList>
            <person name="de Groot N.N."/>
        </authorList>
    </citation>
    <scope>NUCLEOTIDE SEQUENCE [LARGE SCALE GENOMIC DNA]</scope>
    <source>
        <strain evidence="2 3">CGMCC 1.7031</strain>
    </source>
</reference>
<gene>
    <name evidence="2" type="ORF">SAMN02927903_00304</name>
</gene>
<dbReference type="PROSITE" id="PS51257">
    <property type="entry name" value="PROKAR_LIPOPROTEIN"/>
    <property type="match status" value="1"/>
</dbReference>
<dbReference type="OrthoDB" id="5522619at2"/>
<feature type="signal peptide" evidence="1">
    <location>
        <begin position="1"/>
        <end position="21"/>
    </location>
</feature>
<feature type="chain" id="PRO_5011534171" description="2-dehydro-3-deoxyphosphooctonate aldolase" evidence="1">
    <location>
        <begin position="22"/>
        <end position="149"/>
    </location>
</feature>
<evidence type="ECO:0008006" key="4">
    <source>
        <dbReference type="Google" id="ProtNLM"/>
    </source>
</evidence>
<proteinExistence type="predicted"/>